<reference evidence="3 4" key="1">
    <citation type="submission" date="2019-05" db="EMBL/GenBank/DDBJ databases">
        <authorList>
            <person name="Pankratov T."/>
            <person name="Grouzdev D."/>
        </authorList>
    </citation>
    <scope>NUCLEOTIDE SEQUENCE [LARGE SCALE GENOMIC DNA]</scope>
    <source>
        <strain evidence="3 4">KEBCLARHB70R</strain>
    </source>
</reference>
<gene>
    <name evidence="3" type="ORF">FE263_03200</name>
</gene>
<dbReference type="PANTHER" id="PTHR21666:SF289">
    <property type="entry name" value="L-ALA--D-GLU ENDOPEPTIDASE"/>
    <property type="match status" value="1"/>
</dbReference>
<dbReference type="PANTHER" id="PTHR21666">
    <property type="entry name" value="PEPTIDASE-RELATED"/>
    <property type="match status" value="1"/>
</dbReference>
<keyword evidence="4" id="KW-1185">Reference proteome</keyword>
<dbReference type="AlphaFoldDB" id="A0A5R9JD21"/>
<dbReference type="OrthoDB" id="5623881at2"/>
<dbReference type="Pfam" id="PF01551">
    <property type="entry name" value="Peptidase_M23"/>
    <property type="match status" value="1"/>
</dbReference>
<dbReference type="CDD" id="cd12797">
    <property type="entry name" value="M23_peptidase"/>
    <property type="match status" value="1"/>
</dbReference>
<dbReference type="InterPro" id="IPR016047">
    <property type="entry name" value="M23ase_b-sheet_dom"/>
</dbReference>
<comment type="caution">
    <text evidence="3">The sequence shown here is derived from an EMBL/GenBank/DDBJ whole genome shotgun (WGS) entry which is preliminary data.</text>
</comment>
<dbReference type="InterPro" id="IPR050570">
    <property type="entry name" value="Cell_wall_metabolism_enzyme"/>
</dbReference>
<dbReference type="EMBL" id="VCDI01000001">
    <property type="protein sequence ID" value="TLU74663.1"/>
    <property type="molecule type" value="Genomic_DNA"/>
</dbReference>
<keyword evidence="1" id="KW-0732">Signal</keyword>
<dbReference type="SUPFAM" id="SSF51261">
    <property type="entry name" value="Duplicated hybrid motif"/>
    <property type="match status" value="1"/>
</dbReference>
<feature type="domain" description="M23ase beta-sheet core" evidence="2">
    <location>
        <begin position="83"/>
        <end position="180"/>
    </location>
</feature>
<accession>A0A5R9JD21</accession>
<name>A0A5R9JD21_9PROT</name>
<evidence type="ECO:0000313" key="3">
    <source>
        <dbReference type="EMBL" id="TLU74663.1"/>
    </source>
</evidence>
<evidence type="ECO:0000259" key="2">
    <source>
        <dbReference type="Pfam" id="PF01551"/>
    </source>
</evidence>
<proteinExistence type="predicted"/>
<dbReference type="Proteomes" id="UP000305654">
    <property type="component" value="Unassembled WGS sequence"/>
</dbReference>
<organism evidence="3 4">
    <name type="scientific">Lichenicoccus roseus</name>
    <dbReference type="NCBI Taxonomy" id="2683649"/>
    <lineage>
        <taxon>Bacteria</taxon>
        <taxon>Pseudomonadati</taxon>
        <taxon>Pseudomonadota</taxon>
        <taxon>Alphaproteobacteria</taxon>
        <taxon>Acetobacterales</taxon>
        <taxon>Acetobacteraceae</taxon>
        <taxon>Lichenicoccus</taxon>
    </lineage>
</organism>
<dbReference type="Gene3D" id="2.70.70.10">
    <property type="entry name" value="Glucose Permease (Domain IIA)"/>
    <property type="match status" value="1"/>
</dbReference>
<evidence type="ECO:0000313" key="4">
    <source>
        <dbReference type="Proteomes" id="UP000305654"/>
    </source>
</evidence>
<protein>
    <submittedName>
        <fullName evidence="3">M23 family metallopeptidase</fullName>
    </submittedName>
</protein>
<dbReference type="InterPro" id="IPR011055">
    <property type="entry name" value="Dup_hybrid_motif"/>
</dbReference>
<evidence type="ECO:0000256" key="1">
    <source>
        <dbReference type="ARBA" id="ARBA00022729"/>
    </source>
</evidence>
<sequence length="189" mass="19667">MQIIPGCRGERPACAVATRLGQMLCRWNSRPSARLGFLLVCGPILANPTGAAAQGLVAPVAARCISSPFGWRHAVGPHAPAGMHDGIDLPAPAGEWVHAVADGTVSHIRRRGIGGLQVFIVHPGGLTSLYAHLGSVTPALAEGRTRVRAGDAIGRVGRSGVTYGTHLFLALFAAGRAVDPNLLLRLPRC</sequence>
<dbReference type="GO" id="GO:0004222">
    <property type="term" value="F:metalloendopeptidase activity"/>
    <property type="evidence" value="ECO:0007669"/>
    <property type="project" value="TreeGrafter"/>
</dbReference>